<accession>A0A5C5ZZV0</accession>
<reference evidence="2 3" key="1">
    <citation type="submission" date="2019-02" db="EMBL/GenBank/DDBJ databases">
        <title>Deep-cultivation of Planctomycetes and their phenomic and genomic characterization uncovers novel biology.</title>
        <authorList>
            <person name="Wiegand S."/>
            <person name="Jogler M."/>
            <person name="Boedeker C."/>
            <person name="Pinto D."/>
            <person name="Vollmers J."/>
            <person name="Rivas-Marin E."/>
            <person name="Kohn T."/>
            <person name="Peeters S.H."/>
            <person name="Heuer A."/>
            <person name="Rast P."/>
            <person name="Oberbeckmann S."/>
            <person name="Bunk B."/>
            <person name="Jeske O."/>
            <person name="Meyerdierks A."/>
            <person name="Storesund J.E."/>
            <person name="Kallscheuer N."/>
            <person name="Luecker S."/>
            <person name="Lage O.M."/>
            <person name="Pohl T."/>
            <person name="Merkel B.J."/>
            <person name="Hornburger P."/>
            <person name="Mueller R.-W."/>
            <person name="Bruemmer F."/>
            <person name="Labrenz M."/>
            <person name="Spormann A.M."/>
            <person name="Op Den Camp H."/>
            <person name="Overmann J."/>
            <person name="Amann R."/>
            <person name="Jetten M.S.M."/>
            <person name="Mascher T."/>
            <person name="Medema M.H."/>
            <person name="Devos D.P."/>
            <person name="Kaster A.-K."/>
            <person name="Ovreas L."/>
            <person name="Rohde M."/>
            <person name="Galperin M.Y."/>
            <person name="Jogler C."/>
        </authorList>
    </citation>
    <scope>NUCLEOTIDE SEQUENCE [LARGE SCALE GENOMIC DNA]</scope>
    <source>
        <strain evidence="2 3">Pla100</strain>
    </source>
</reference>
<dbReference type="OrthoDB" id="237408at2"/>
<organism evidence="2 3">
    <name type="scientific">Neorhodopirellula pilleata</name>
    <dbReference type="NCBI Taxonomy" id="2714738"/>
    <lineage>
        <taxon>Bacteria</taxon>
        <taxon>Pseudomonadati</taxon>
        <taxon>Planctomycetota</taxon>
        <taxon>Planctomycetia</taxon>
        <taxon>Pirellulales</taxon>
        <taxon>Pirellulaceae</taxon>
        <taxon>Neorhodopirellula</taxon>
    </lineage>
</organism>
<name>A0A5C5ZZV0_9BACT</name>
<dbReference type="AlphaFoldDB" id="A0A5C5ZZV0"/>
<dbReference type="Proteomes" id="UP000316213">
    <property type="component" value="Unassembled WGS sequence"/>
</dbReference>
<gene>
    <name evidence="2" type="ORF">Pla100_46080</name>
</gene>
<sequence length="379" mass="42157">MLESLCLMPPKLGQIRRGIAPARTEMMVARSAGDAVSLPMPLFWDSPPWHHWTPMVAACVFEAMRSRGVLVSALRSELGDRDSSGIQSDRHAQPERHDPPDHDRLLGEKTRRGSLRMLPYRNERYGMSSLDFDDVSVVDLQLSPPRDASGRIAYSPEQISRWEATTDDQPLSGGGWVPAMTLPPDVPSADHLRSKVDQLRVLCPQAAVIVSITPEWIDKCWPQLVAAGPDAILIRMSQMRIDGISLAKFTLRMIGTMESGHRIPVWLTPPKSMQSQSLSVSDSIKLIALGVSAIAINGWLDDLIDEIDEIPPPSSFDADPYAKTMITVDEVLQRLLDPQLEYFEGLYSSLVHDHPRELLGTFDPEIARQLNLPCVGQFD</sequence>
<feature type="region of interest" description="Disordered" evidence="1">
    <location>
        <begin position="80"/>
        <end position="110"/>
    </location>
</feature>
<evidence type="ECO:0000256" key="1">
    <source>
        <dbReference type="SAM" id="MobiDB-lite"/>
    </source>
</evidence>
<evidence type="ECO:0000313" key="3">
    <source>
        <dbReference type="Proteomes" id="UP000316213"/>
    </source>
</evidence>
<proteinExistence type="predicted"/>
<keyword evidence="3" id="KW-1185">Reference proteome</keyword>
<dbReference type="EMBL" id="SJPM01000011">
    <property type="protein sequence ID" value="TWT92590.1"/>
    <property type="molecule type" value="Genomic_DNA"/>
</dbReference>
<evidence type="ECO:0000313" key="2">
    <source>
        <dbReference type="EMBL" id="TWT92590.1"/>
    </source>
</evidence>
<comment type="caution">
    <text evidence="2">The sequence shown here is derived from an EMBL/GenBank/DDBJ whole genome shotgun (WGS) entry which is preliminary data.</text>
</comment>
<protein>
    <submittedName>
        <fullName evidence="2">Uncharacterized protein</fullName>
    </submittedName>
</protein>